<reference evidence="6" key="1">
    <citation type="submission" date="2017-03" db="EMBL/GenBank/DDBJ databases">
        <title>Genomes of endolithic fungi from Antarctica.</title>
        <authorList>
            <person name="Coleine C."/>
            <person name="Masonjones S."/>
            <person name="Stajich J.E."/>
        </authorList>
    </citation>
    <scope>NUCLEOTIDE SEQUENCE [LARGE SCALE GENOMIC DNA]</scope>
    <source>
        <strain evidence="6">CCFEE 5527</strain>
    </source>
</reference>
<feature type="compositionally biased region" description="Polar residues" evidence="3">
    <location>
        <begin position="25"/>
        <end position="34"/>
    </location>
</feature>
<comment type="caution">
    <text evidence="5">The sequence shown here is derived from an EMBL/GenBank/DDBJ whole genome shotgun (WGS) entry which is preliminary data.</text>
</comment>
<proteinExistence type="predicted"/>
<accession>A0A1V8SFQ7</accession>
<name>A0A1V8SFQ7_9PEZI</name>
<evidence type="ECO:0000256" key="3">
    <source>
        <dbReference type="SAM" id="MobiDB-lite"/>
    </source>
</evidence>
<organism evidence="5 6">
    <name type="scientific">Cryoendolithus antarcticus</name>
    <dbReference type="NCBI Taxonomy" id="1507870"/>
    <lineage>
        <taxon>Eukaryota</taxon>
        <taxon>Fungi</taxon>
        <taxon>Dikarya</taxon>
        <taxon>Ascomycota</taxon>
        <taxon>Pezizomycotina</taxon>
        <taxon>Dothideomycetes</taxon>
        <taxon>Dothideomycetidae</taxon>
        <taxon>Cladosporiales</taxon>
        <taxon>Cladosporiaceae</taxon>
        <taxon>Cryoendolithus</taxon>
    </lineage>
</organism>
<protein>
    <recommendedName>
        <fullName evidence="4">C3H1-type domain-containing protein</fullName>
    </recommendedName>
</protein>
<dbReference type="AlphaFoldDB" id="A0A1V8SFQ7"/>
<dbReference type="InterPro" id="IPR000571">
    <property type="entry name" value="Znf_CCCH"/>
</dbReference>
<gene>
    <name evidence="5" type="ORF">B0A48_16289</name>
</gene>
<keyword evidence="1" id="KW-0479">Metal-binding</keyword>
<feature type="zinc finger region" description="C3H1-type" evidence="1">
    <location>
        <begin position="68"/>
        <end position="96"/>
    </location>
</feature>
<evidence type="ECO:0000313" key="6">
    <source>
        <dbReference type="Proteomes" id="UP000192596"/>
    </source>
</evidence>
<evidence type="ECO:0000259" key="4">
    <source>
        <dbReference type="PROSITE" id="PS50103"/>
    </source>
</evidence>
<evidence type="ECO:0000256" key="1">
    <source>
        <dbReference type="PROSITE-ProRule" id="PRU00723"/>
    </source>
</evidence>
<dbReference type="GO" id="GO:0008270">
    <property type="term" value="F:zinc ion binding"/>
    <property type="evidence" value="ECO:0007669"/>
    <property type="project" value="UniProtKB-KW"/>
</dbReference>
<dbReference type="PROSITE" id="PS50103">
    <property type="entry name" value="ZF_C3H1"/>
    <property type="match status" value="1"/>
</dbReference>
<dbReference type="EMBL" id="NAJO01000049">
    <property type="protein sequence ID" value="OQN97984.1"/>
    <property type="molecule type" value="Genomic_DNA"/>
</dbReference>
<keyword evidence="6" id="KW-1185">Reference proteome</keyword>
<sequence length="205" mass="23087">MNAHLGSILPPEPRSGMPKPKRGNMTANSKSSPTIAGISKPPRFSRYALPPRPTFLPTDNGDLSWQFTKNNVTCFYWARGGCKKSDVNCHYAHFLNTIVADSPMAFGHISDRKALSGKAGQAIIKDTTARDNELRDQEMRFAERQMAFNGGLAALARRAKEQDARQQELELKAYELDVIELELEALEKELERRAQELDRREKALE</sequence>
<feature type="region of interest" description="Disordered" evidence="3">
    <location>
        <begin position="1"/>
        <end position="43"/>
    </location>
</feature>
<keyword evidence="2" id="KW-0175">Coiled coil</keyword>
<feature type="coiled-coil region" evidence="2">
    <location>
        <begin position="152"/>
        <end position="203"/>
    </location>
</feature>
<dbReference type="InParanoid" id="A0A1V8SFQ7"/>
<evidence type="ECO:0000256" key="2">
    <source>
        <dbReference type="SAM" id="Coils"/>
    </source>
</evidence>
<dbReference type="Proteomes" id="UP000192596">
    <property type="component" value="Unassembled WGS sequence"/>
</dbReference>
<evidence type="ECO:0000313" key="5">
    <source>
        <dbReference type="EMBL" id="OQN97984.1"/>
    </source>
</evidence>
<keyword evidence="1" id="KW-0862">Zinc</keyword>
<dbReference type="OrthoDB" id="1918685at2759"/>
<keyword evidence="1" id="KW-0863">Zinc-finger</keyword>
<feature type="domain" description="C3H1-type" evidence="4">
    <location>
        <begin position="68"/>
        <end position="96"/>
    </location>
</feature>